<dbReference type="Proteomes" id="UP000028712">
    <property type="component" value="Unassembled WGS sequence"/>
</dbReference>
<protein>
    <recommendedName>
        <fullName evidence="6">Plasmid stabilization protein</fullName>
    </recommendedName>
</protein>
<dbReference type="Gene3D" id="3.30.2310.20">
    <property type="entry name" value="RelE-like"/>
    <property type="match status" value="1"/>
</dbReference>
<evidence type="ECO:0000313" key="3">
    <source>
        <dbReference type="EMBL" id="OXA98244.1"/>
    </source>
</evidence>
<dbReference type="RefSeq" id="WP_035623492.1">
    <property type="nucleotide sequence ID" value="NZ_JBEWQG010000004.1"/>
</dbReference>
<dbReference type="InterPro" id="IPR007712">
    <property type="entry name" value="RelE/ParE_toxin"/>
</dbReference>
<dbReference type="AlphaFoldDB" id="A0A086AF87"/>
<organism evidence="2 4">
    <name type="scientific">Flavobacterium hydatis</name>
    <name type="common">Cytophaga aquatilis</name>
    <dbReference type="NCBI Taxonomy" id="991"/>
    <lineage>
        <taxon>Bacteria</taxon>
        <taxon>Pseudomonadati</taxon>
        <taxon>Bacteroidota</taxon>
        <taxon>Flavobacteriia</taxon>
        <taxon>Flavobacteriales</taxon>
        <taxon>Flavobacteriaceae</taxon>
        <taxon>Flavobacterium</taxon>
    </lineage>
</organism>
<gene>
    <name evidence="3" type="ORF">B0A62_00120</name>
    <name evidence="2" type="ORF">IW20_14510</name>
</gene>
<sequence length="99" mass="11842">MSNPGLDVFWTNKAKEDLKDIYYSLKGKISLESAQKIRDELFDSPNKIVFSEQFQLDEYRLDCRRIIVRNYKLLYQIKNNSVFIIRVFNTFQNPLKSLK</sequence>
<accession>A0A086AF87</accession>
<dbReference type="Pfam" id="PF05016">
    <property type="entry name" value="ParE_toxin"/>
    <property type="match status" value="1"/>
</dbReference>
<proteinExistence type="predicted"/>
<dbReference type="Proteomes" id="UP000198424">
    <property type="component" value="Unassembled WGS sequence"/>
</dbReference>
<evidence type="ECO:0008006" key="6">
    <source>
        <dbReference type="Google" id="ProtNLM"/>
    </source>
</evidence>
<keyword evidence="5" id="KW-1185">Reference proteome</keyword>
<evidence type="ECO:0000313" key="4">
    <source>
        <dbReference type="Proteomes" id="UP000028712"/>
    </source>
</evidence>
<dbReference type="SUPFAM" id="SSF143011">
    <property type="entry name" value="RelE-like"/>
    <property type="match status" value="1"/>
</dbReference>
<keyword evidence="1" id="KW-1277">Toxin-antitoxin system</keyword>
<dbReference type="EMBL" id="MUGY01000001">
    <property type="protein sequence ID" value="OXA98244.1"/>
    <property type="molecule type" value="Genomic_DNA"/>
</dbReference>
<name>A0A086AF87_FLAHY</name>
<evidence type="ECO:0000313" key="5">
    <source>
        <dbReference type="Proteomes" id="UP000198424"/>
    </source>
</evidence>
<reference evidence="2 4" key="1">
    <citation type="submission" date="2014-07" db="EMBL/GenBank/DDBJ databases">
        <title>Genome of Flavobacterium hydatis DSM 2063.</title>
        <authorList>
            <person name="Pipes S.E."/>
            <person name="Stropko S.J."/>
            <person name="Newman J.D."/>
        </authorList>
    </citation>
    <scope>NUCLEOTIDE SEQUENCE [LARGE SCALE GENOMIC DNA]</scope>
    <source>
        <strain evidence="2 4">DSM 2063</strain>
    </source>
</reference>
<evidence type="ECO:0000313" key="2">
    <source>
        <dbReference type="EMBL" id="KFF15351.1"/>
    </source>
</evidence>
<comment type="caution">
    <text evidence="2">The sequence shown here is derived from an EMBL/GenBank/DDBJ whole genome shotgun (WGS) entry which is preliminary data.</text>
</comment>
<dbReference type="OrthoDB" id="981785at2"/>
<reference evidence="3 5" key="2">
    <citation type="submission" date="2016-11" db="EMBL/GenBank/DDBJ databases">
        <title>Whole genomes of Flavobacteriaceae.</title>
        <authorList>
            <person name="Stine C."/>
            <person name="Li C."/>
            <person name="Tadesse D."/>
        </authorList>
    </citation>
    <scope>NUCLEOTIDE SEQUENCE [LARGE SCALE GENOMIC DNA]</scope>
    <source>
        <strain evidence="3 5">ATCC 29551</strain>
    </source>
</reference>
<dbReference type="EMBL" id="JPRM01000022">
    <property type="protein sequence ID" value="KFF15351.1"/>
    <property type="molecule type" value="Genomic_DNA"/>
</dbReference>
<evidence type="ECO:0000256" key="1">
    <source>
        <dbReference type="ARBA" id="ARBA00022649"/>
    </source>
</evidence>
<dbReference type="STRING" id="991.IW20_14510"/>
<dbReference type="eggNOG" id="COG3668">
    <property type="taxonomic scope" value="Bacteria"/>
</dbReference>
<dbReference type="InterPro" id="IPR035093">
    <property type="entry name" value="RelE/ParE_toxin_dom_sf"/>
</dbReference>